<evidence type="ECO:0000313" key="2">
    <source>
        <dbReference type="EMBL" id="GAL20873.1"/>
    </source>
</evidence>
<proteinExistence type="predicted"/>
<evidence type="ECO:0000259" key="1">
    <source>
        <dbReference type="SMART" id="SM00065"/>
    </source>
</evidence>
<evidence type="ECO:0000313" key="3">
    <source>
        <dbReference type="Proteomes" id="UP000029228"/>
    </source>
</evidence>
<comment type="caution">
    <text evidence="2">The sequence shown here is derived from an EMBL/GenBank/DDBJ whole genome shotgun (WGS) entry which is preliminary data.</text>
</comment>
<dbReference type="Proteomes" id="UP000029228">
    <property type="component" value="Unassembled WGS sequence"/>
</dbReference>
<dbReference type="InterPro" id="IPR029016">
    <property type="entry name" value="GAF-like_dom_sf"/>
</dbReference>
<dbReference type="Gene3D" id="3.30.450.40">
    <property type="match status" value="1"/>
</dbReference>
<name>A0A090S248_9VIBR</name>
<keyword evidence="3" id="KW-1185">Reference proteome</keyword>
<feature type="domain" description="GAF" evidence="1">
    <location>
        <begin position="25"/>
        <end position="180"/>
    </location>
</feature>
<dbReference type="AlphaFoldDB" id="A0A090S248"/>
<protein>
    <submittedName>
        <fullName evidence="2">Sigma-54 dependent transcriptional regulator</fullName>
    </submittedName>
</protein>
<accession>A0A090S248</accession>
<dbReference type="InterPro" id="IPR003018">
    <property type="entry name" value="GAF"/>
</dbReference>
<dbReference type="Pfam" id="PF13185">
    <property type="entry name" value="GAF_2"/>
    <property type="match status" value="1"/>
</dbReference>
<sequence length="232" mass="25630">MSSANHSELGNALLAISQSLADRNQLTQTLEAVLTAAKQMTMARHGIIYVLDQTGETLLPTCAYHNDKIAKEHPWTPIEIDSASESDPFNFAVHNGEVVLINELYKYNGYDCESIYQAEQTLGLTSQNLLAWPLVDESGNTIGLLVLLDLSVIDNEAALTEFCRMAASHIRQAIWLEQYGQVIENLSGDNQLKKPSVKLSTKSKRKSSSEPIAISSEMLSVFERLDRVLSSC</sequence>
<dbReference type="STRING" id="990268.JCM19235_148"/>
<organism evidence="2 3">
    <name type="scientific">Vibrio maritimus</name>
    <dbReference type="NCBI Taxonomy" id="990268"/>
    <lineage>
        <taxon>Bacteria</taxon>
        <taxon>Pseudomonadati</taxon>
        <taxon>Pseudomonadota</taxon>
        <taxon>Gammaproteobacteria</taxon>
        <taxon>Vibrionales</taxon>
        <taxon>Vibrionaceae</taxon>
        <taxon>Vibrio</taxon>
    </lineage>
</organism>
<reference evidence="2 3" key="1">
    <citation type="submission" date="2014-09" db="EMBL/GenBank/DDBJ databases">
        <title>Vibrio maritimus JCM 19235. (C45) whole genome shotgun sequence.</title>
        <authorList>
            <person name="Sawabe T."/>
            <person name="Meirelles P."/>
            <person name="Nakanishi M."/>
            <person name="Sayaka M."/>
            <person name="Hattori M."/>
            <person name="Ohkuma M."/>
        </authorList>
    </citation>
    <scope>NUCLEOTIDE SEQUENCE [LARGE SCALE GENOMIC DNA]</scope>
    <source>
        <strain evidence="3">JCM19235</strain>
    </source>
</reference>
<dbReference type="EMBL" id="BBMR01000007">
    <property type="protein sequence ID" value="GAL20873.1"/>
    <property type="molecule type" value="Genomic_DNA"/>
</dbReference>
<dbReference type="SUPFAM" id="SSF55781">
    <property type="entry name" value="GAF domain-like"/>
    <property type="match status" value="1"/>
</dbReference>
<gene>
    <name evidence="2" type="ORF">JCM19235_148</name>
</gene>
<dbReference type="SMART" id="SM00065">
    <property type="entry name" value="GAF"/>
    <property type="match status" value="1"/>
</dbReference>